<keyword evidence="11" id="KW-1185">Reference proteome</keyword>
<reference evidence="11" key="1">
    <citation type="submission" date="2016-05" db="EMBL/GenBank/DDBJ databases">
        <title>Comparative genomics of biotechnologically important yeasts.</title>
        <authorList>
            <consortium name="DOE Joint Genome Institute"/>
            <person name="Riley R."/>
            <person name="Haridas S."/>
            <person name="Wolfe K.H."/>
            <person name="Lopes M.R."/>
            <person name="Hittinger C.T."/>
            <person name="Goker M."/>
            <person name="Salamov A."/>
            <person name="Wisecaver J."/>
            <person name="Long T.M."/>
            <person name="Aerts A.L."/>
            <person name="Barry K."/>
            <person name="Choi C."/>
            <person name="Clum A."/>
            <person name="Coughlan A.Y."/>
            <person name="Deshpande S."/>
            <person name="Douglass A.P."/>
            <person name="Hanson S.J."/>
            <person name="Klenk H.-P."/>
            <person name="Labutti K."/>
            <person name="Lapidus A."/>
            <person name="Lindquist E."/>
            <person name="Lipzen A."/>
            <person name="Meier-Kolthoff J.P."/>
            <person name="Ohm R.A."/>
            <person name="Otillar R.P."/>
            <person name="Pangilinan J."/>
            <person name="Peng Y."/>
            <person name="Rokas A."/>
            <person name="Rosa C.A."/>
            <person name="Scheuner C."/>
            <person name="Sibirny A.A."/>
            <person name="Slot J.C."/>
            <person name="Stielow J.B."/>
            <person name="Sun H."/>
            <person name="Kurtzman C.P."/>
            <person name="Blackwell M."/>
            <person name="Grigoriev I.V."/>
            <person name="Jeffries T.W."/>
        </authorList>
    </citation>
    <scope>NUCLEOTIDE SEQUENCE [LARGE SCALE GENOMIC DNA]</scope>
    <source>
        <strain evidence="11">DSM 1968</strain>
    </source>
</reference>
<keyword evidence="6" id="KW-0931">ER-Golgi transport</keyword>
<evidence type="ECO:0000313" key="11">
    <source>
        <dbReference type="Proteomes" id="UP000095038"/>
    </source>
</evidence>
<dbReference type="Pfam" id="PF13850">
    <property type="entry name" value="ERGIC_N"/>
    <property type="match status" value="1"/>
</dbReference>
<dbReference type="GeneID" id="30967451"/>
<comment type="function">
    <text evidence="6">Plays a role in transport between endoplasmic reticulum and Golgi.</text>
</comment>
<name>A0A1D2VCL9_9ASCO</name>
<dbReference type="InterPro" id="IPR045888">
    <property type="entry name" value="Erv"/>
</dbReference>
<dbReference type="OrthoDB" id="270930at2759"/>
<keyword evidence="5 6" id="KW-0472">Membrane</keyword>
<dbReference type="InParanoid" id="A0A1D2VCL9"/>
<proteinExistence type="inferred from homology"/>
<evidence type="ECO:0000256" key="3">
    <source>
        <dbReference type="ARBA" id="ARBA00022692"/>
    </source>
</evidence>
<dbReference type="GO" id="GO:0033116">
    <property type="term" value="C:endoplasmic reticulum-Golgi intermediate compartment membrane"/>
    <property type="evidence" value="ECO:0007669"/>
    <property type="project" value="UniProtKB-SubCell"/>
</dbReference>
<evidence type="ECO:0000256" key="2">
    <source>
        <dbReference type="ARBA" id="ARBA00005648"/>
    </source>
</evidence>
<evidence type="ECO:0000256" key="4">
    <source>
        <dbReference type="ARBA" id="ARBA00022989"/>
    </source>
</evidence>
<dbReference type="InterPro" id="IPR039542">
    <property type="entry name" value="Erv_N"/>
</dbReference>
<feature type="domain" description="Endoplasmic reticulum vesicle transporter N-terminal" evidence="9">
    <location>
        <begin position="9"/>
        <end position="97"/>
    </location>
</feature>
<dbReference type="GO" id="GO:0030134">
    <property type="term" value="C:COPII-coated ER to Golgi transport vesicle"/>
    <property type="evidence" value="ECO:0007669"/>
    <property type="project" value="EnsemblFungi"/>
</dbReference>
<evidence type="ECO:0000259" key="8">
    <source>
        <dbReference type="Pfam" id="PF07970"/>
    </source>
</evidence>
<dbReference type="RefSeq" id="XP_020045557.1">
    <property type="nucleotide sequence ID" value="XM_020193815.1"/>
</dbReference>
<keyword evidence="4 6" id="KW-1133">Transmembrane helix</keyword>
<dbReference type="GO" id="GO:0061852">
    <property type="term" value="C:retrograde transporter complex, Golgi to ER"/>
    <property type="evidence" value="ECO:0007669"/>
    <property type="project" value="EnsemblFungi"/>
</dbReference>
<keyword evidence="6" id="KW-0333">Golgi apparatus</keyword>
<evidence type="ECO:0000256" key="5">
    <source>
        <dbReference type="ARBA" id="ARBA00023136"/>
    </source>
</evidence>
<feature type="transmembrane region" description="Helical" evidence="6">
    <location>
        <begin position="406"/>
        <end position="427"/>
    </location>
</feature>
<dbReference type="PANTHER" id="PTHR10984:SF25">
    <property type="entry name" value="ENDOPLASMIC RETICULUM-GOLGI INTERMEDIATE COMPARTMENT PROTEIN 3"/>
    <property type="match status" value="1"/>
</dbReference>
<dbReference type="GO" id="GO:0000139">
    <property type="term" value="C:Golgi membrane"/>
    <property type="evidence" value="ECO:0007669"/>
    <property type="project" value="UniProtKB-SubCell"/>
</dbReference>
<gene>
    <name evidence="10" type="ORF">ASCRUDRAFT_77326</name>
</gene>
<feature type="transmembrane region" description="Helical" evidence="6">
    <location>
        <begin position="28"/>
        <end position="47"/>
    </location>
</feature>
<keyword evidence="6" id="KW-0256">Endoplasmic reticulum</keyword>
<feature type="domain" description="Endoplasmic reticulum vesicle transporter C-terminal" evidence="8">
    <location>
        <begin position="175"/>
        <end position="428"/>
    </location>
</feature>
<keyword evidence="3 6" id="KW-0812">Transmembrane</keyword>
<dbReference type="FunCoup" id="A0A1D2VCL9">
    <property type="interactions" value="720"/>
</dbReference>
<dbReference type="Proteomes" id="UP000095038">
    <property type="component" value="Unassembled WGS sequence"/>
</dbReference>
<dbReference type="AlphaFoldDB" id="A0A1D2VCL9"/>
<evidence type="ECO:0000313" key="10">
    <source>
        <dbReference type="EMBL" id="ODV59250.1"/>
    </source>
</evidence>
<protein>
    <recommendedName>
        <fullName evidence="6">Endoplasmic reticulum-Golgi intermediate compartment protein</fullName>
    </recommendedName>
</protein>
<keyword evidence="6" id="KW-0813">Transport</keyword>
<feature type="region of interest" description="Disordered" evidence="7">
    <location>
        <begin position="128"/>
        <end position="150"/>
    </location>
</feature>
<dbReference type="EMBL" id="KV454487">
    <property type="protein sequence ID" value="ODV59250.1"/>
    <property type="molecule type" value="Genomic_DNA"/>
</dbReference>
<feature type="compositionally biased region" description="Polar residues" evidence="7">
    <location>
        <begin position="136"/>
        <end position="147"/>
    </location>
</feature>
<dbReference type="GO" id="GO:0005789">
    <property type="term" value="C:endoplasmic reticulum membrane"/>
    <property type="evidence" value="ECO:0007669"/>
    <property type="project" value="UniProtKB-SubCell"/>
</dbReference>
<evidence type="ECO:0000256" key="7">
    <source>
        <dbReference type="SAM" id="MobiDB-lite"/>
    </source>
</evidence>
<dbReference type="GO" id="GO:0006890">
    <property type="term" value="P:retrograde vesicle-mediated transport, Golgi to endoplasmic reticulum"/>
    <property type="evidence" value="ECO:0007669"/>
    <property type="project" value="EnsemblFungi"/>
</dbReference>
<dbReference type="PANTHER" id="PTHR10984">
    <property type="entry name" value="ENDOPLASMIC RETICULUM-GOLGI INTERMEDIATE COMPARTMENT PROTEIN"/>
    <property type="match status" value="1"/>
</dbReference>
<sequence>MITSRNKLVNFDAFAKTVEDARIRTTSGGIVTLVCFILVVCLIINDWNEFRTIVIRPELVVDRDRAKRLDINVDITFPNLPCDLLTLDIMDVSGELQLDVAQYGFKKIRLDLNGKNIASEDLQIGSGESYDDSSTEVKPNQNQNQGSFDDDQLLEQFSPEYLNKYNLDHDYCGPCFGAKDQSNNEKVENEEEKVCCQTCKQVKEAYAANGWAFFDGSEIEQCEREGYVTRINERLNEGCRIYGKASINRIAGNLHFAPGASHSAPMKHIHDLSLFDKTKRFSFNHVINHFSFGEDPESSIKASLNRLKTIQVSSHPLDGFKSLKNERYHLYSHYLKVVSTRYEFLNSTVLETNQFSSTFHDRPLKGGKDEDHPHTLHAKGGIPGLFFHFDISPLKIINREQYAKSWGSFLLSVCSAVGGVLAVGAVIDRTVWEADKVLRRKKDT</sequence>
<dbReference type="Pfam" id="PF07970">
    <property type="entry name" value="COPIIcoated_ERV"/>
    <property type="match status" value="1"/>
</dbReference>
<comment type="subcellular location">
    <subcellularLocation>
        <location evidence="6">Endoplasmic reticulum membrane</location>
        <topology evidence="6">Multi-pass membrane protein</topology>
    </subcellularLocation>
    <subcellularLocation>
        <location evidence="6">Endoplasmic reticulum-Golgi intermediate compartment membrane</location>
        <topology evidence="6">Multi-pass membrane protein</topology>
    </subcellularLocation>
    <subcellularLocation>
        <location evidence="6">Golgi apparatus membrane</location>
        <topology evidence="6">Multi-pass membrane protein</topology>
    </subcellularLocation>
    <subcellularLocation>
        <location evidence="1">Membrane</location>
        <topology evidence="1">Multi-pass membrane protein</topology>
    </subcellularLocation>
</comment>
<evidence type="ECO:0000256" key="6">
    <source>
        <dbReference type="RuleBase" id="RU369013"/>
    </source>
</evidence>
<organism evidence="10 11">
    <name type="scientific">Ascoidea rubescens DSM 1968</name>
    <dbReference type="NCBI Taxonomy" id="1344418"/>
    <lineage>
        <taxon>Eukaryota</taxon>
        <taxon>Fungi</taxon>
        <taxon>Dikarya</taxon>
        <taxon>Ascomycota</taxon>
        <taxon>Saccharomycotina</taxon>
        <taxon>Saccharomycetes</taxon>
        <taxon>Ascoideaceae</taxon>
        <taxon>Ascoidea</taxon>
    </lineage>
</organism>
<comment type="similarity">
    <text evidence="2 6">Belongs to the ERGIC family.</text>
</comment>
<dbReference type="InterPro" id="IPR012936">
    <property type="entry name" value="Erv_C"/>
</dbReference>
<evidence type="ECO:0000256" key="1">
    <source>
        <dbReference type="ARBA" id="ARBA00004141"/>
    </source>
</evidence>
<dbReference type="GO" id="GO:0006888">
    <property type="term" value="P:endoplasmic reticulum to Golgi vesicle-mediated transport"/>
    <property type="evidence" value="ECO:0007669"/>
    <property type="project" value="UniProtKB-UniRule"/>
</dbReference>
<evidence type="ECO:0000259" key="9">
    <source>
        <dbReference type="Pfam" id="PF13850"/>
    </source>
</evidence>
<accession>A0A1D2VCL9</accession>
<dbReference type="STRING" id="1344418.A0A1D2VCL9"/>